<dbReference type="OrthoDB" id="294702at2759"/>
<gene>
    <name evidence="2" type="ORF">BDV95DRAFT_570930</name>
</gene>
<dbReference type="InterPro" id="IPR029058">
    <property type="entry name" value="AB_hydrolase_fold"/>
</dbReference>
<protein>
    <submittedName>
        <fullName evidence="2">Alpha/beta hydrolase fold domain-containing protein</fullName>
    </submittedName>
</protein>
<keyword evidence="2" id="KW-0378">Hydrolase</keyword>
<accession>A0A7C8ML18</accession>
<keyword evidence="3" id="KW-1185">Reference proteome</keyword>
<dbReference type="Pfam" id="PF00561">
    <property type="entry name" value="Abhydrolase_1"/>
    <property type="match status" value="1"/>
</dbReference>
<reference evidence="2 3" key="1">
    <citation type="submission" date="2020-01" db="EMBL/GenBank/DDBJ databases">
        <authorList>
            <consortium name="DOE Joint Genome Institute"/>
            <person name="Haridas S."/>
            <person name="Albert R."/>
            <person name="Binder M."/>
            <person name="Bloem J."/>
            <person name="Labutti K."/>
            <person name="Salamov A."/>
            <person name="Andreopoulos B."/>
            <person name="Baker S.E."/>
            <person name="Barry K."/>
            <person name="Bills G."/>
            <person name="Bluhm B.H."/>
            <person name="Cannon C."/>
            <person name="Castanera R."/>
            <person name="Culley D.E."/>
            <person name="Daum C."/>
            <person name="Ezra D."/>
            <person name="Gonzalez J.B."/>
            <person name="Henrissat B."/>
            <person name="Kuo A."/>
            <person name="Liang C."/>
            <person name="Lipzen A."/>
            <person name="Lutzoni F."/>
            <person name="Magnuson J."/>
            <person name="Mondo S."/>
            <person name="Nolan M."/>
            <person name="Ohm R."/>
            <person name="Pangilinan J."/>
            <person name="Park H.-J.H."/>
            <person name="Ramirez L."/>
            <person name="Alfaro M."/>
            <person name="Sun H."/>
            <person name="Tritt A."/>
            <person name="Yoshinaga Y."/>
            <person name="Zwiers L.-H.L."/>
            <person name="Turgeon B.G."/>
            <person name="Goodwin S.B."/>
            <person name="Spatafora J.W."/>
            <person name="Crous P.W."/>
            <person name="Grigoriev I.V."/>
        </authorList>
    </citation>
    <scope>NUCLEOTIDE SEQUENCE [LARGE SCALE GENOMIC DNA]</scope>
    <source>
        <strain evidence="2 3">CBS 611.86</strain>
    </source>
</reference>
<proteinExistence type="predicted"/>
<name>A0A7C8ML18_9PLEO</name>
<organism evidence="2 3">
    <name type="scientific">Massariosphaeria phaeospora</name>
    <dbReference type="NCBI Taxonomy" id="100035"/>
    <lineage>
        <taxon>Eukaryota</taxon>
        <taxon>Fungi</taxon>
        <taxon>Dikarya</taxon>
        <taxon>Ascomycota</taxon>
        <taxon>Pezizomycotina</taxon>
        <taxon>Dothideomycetes</taxon>
        <taxon>Pleosporomycetidae</taxon>
        <taxon>Pleosporales</taxon>
        <taxon>Pleosporales incertae sedis</taxon>
        <taxon>Massariosphaeria</taxon>
    </lineage>
</organism>
<sequence>MQENESITLADGRTLAYGIYGSPTSERTVFFFHAFPSARVEGRIWHSAAAKLNIRFIVPDRPGMGYSTYQPNRTLLDWPADVLALADHLKIQQFYVMGLSGGGPYTFACVKSIPKNRLSGAAVVSGLYPVKLGTAGMLMKGRVILWIGPWIPGLLGSLVDSMLGTAARNPDPKVLEAAMKKELATRTEIDQRAMIDERNWPAFVESTREGLRQGGQGLGWDTKLFGDPWGFDLEELDADIPVTMWHGTEDVNTPLQMAQKAKAKLPTATLHTLEGEGHVSHAFFHQEDILRELVGV</sequence>
<dbReference type="GO" id="GO:0016787">
    <property type="term" value="F:hydrolase activity"/>
    <property type="evidence" value="ECO:0007669"/>
    <property type="project" value="UniProtKB-KW"/>
</dbReference>
<dbReference type="PANTHER" id="PTHR45763:SF46">
    <property type="entry name" value="AB HYDROLASE-1 DOMAIN-CONTAINING PROTEIN"/>
    <property type="match status" value="1"/>
</dbReference>
<dbReference type="PANTHER" id="PTHR45763">
    <property type="entry name" value="HYDROLASE, ALPHA/BETA FOLD FAMILY PROTEIN, EXPRESSED-RELATED"/>
    <property type="match status" value="1"/>
</dbReference>
<feature type="domain" description="AB hydrolase-1" evidence="1">
    <location>
        <begin position="28"/>
        <end position="281"/>
    </location>
</feature>
<dbReference type="InterPro" id="IPR000073">
    <property type="entry name" value="AB_hydrolase_1"/>
</dbReference>
<dbReference type="Gene3D" id="3.40.50.1820">
    <property type="entry name" value="alpha/beta hydrolase"/>
    <property type="match status" value="1"/>
</dbReference>
<dbReference type="EMBL" id="JAADJZ010000010">
    <property type="protein sequence ID" value="KAF2871924.1"/>
    <property type="molecule type" value="Genomic_DNA"/>
</dbReference>
<dbReference type="Proteomes" id="UP000481861">
    <property type="component" value="Unassembled WGS sequence"/>
</dbReference>
<evidence type="ECO:0000313" key="2">
    <source>
        <dbReference type="EMBL" id="KAF2871924.1"/>
    </source>
</evidence>
<dbReference type="AlphaFoldDB" id="A0A7C8ML18"/>
<evidence type="ECO:0000313" key="3">
    <source>
        <dbReference type="Proteomes" id="UP000481861"/>
    </source>
</evidence>
<evidence type="ECO:0000259" key="1">
    <source>
        <dbReference type="Pfam" id="PF00561"/>
    </source>
</evidence>
<dbReference type="SUPFAM" id="SSF53474">
    <property type="entry name" value="alpha/beta-Hydrolases"/>
    <property type="match status" value="1"/>
</dbReference>
<comment type="caution">
    <text evidence="2">The sequence shown here is derived from an EMBL/GenBank/DDBJ whole genome shotgun (WGS) entry which is preliminary data.</text>
</comment>